<feature type="compositionally biased region" description="Low complexity" evidence="1">
    <location>
        <begin position="692"/>
        <end position="712"/>
    </location>
</feature>
<feature type="region of interest" description="Disordered" evidence="1">
    <location>
        <begin position="61"/>
        <end position="94"/>
    </location>
</feature>
<evidence type="ECO:0000313" key="2">
    <source>
        <dbReference type="EMBL" id="SMQ50665.1"/>
    </source>
</evidence>
<sequence length="726" mass="79811">MSYHEQHNTGLAGGAKRKRSGQAFLSEDIAWTAARCNRLLRTITQRITALRRLLDTCARNDGKTAKRDPLREKRADEHWSTTDPVWLPDGKRKAPGRTYAAKPKLDKNAAQKTSLKTTSTGLAFPSPFVRRIGSSNPLDYTGSPVAALRERPPPAQRSRQLPIKPESRIKEAEQGLVTAFTCLLAVTSQREPSRSAGASSLMSMCLRQVPAYIELNAEFESGEDFTSEIFSYLEQFGVREDGGWAGLREVVRSQAVQIIRAAFVEGVVLEGTIGQLIDVCGEQSAILEGHQLLQTWLETTEPLNSGHSGALSTFGRQHQCPELTFRTIHMLGHRKPAQLAMLSKSSEFWKDLLRSLSGRSGHHAADLLAHYVQHILEQEGDASSSITNGVKEMVFKLTAMAASSALLDRKDALIHRTISRLAADATFSFFEQRERASIHRDIHPLMVLLVDCALLLSGISLQSQSGSTALNLATLGRLSGLLNRNPHVRRDDFAEKLAEDIVDLQKHLSLPLIEPLLERMLGMPAAPAVFQRVGLAALTAKRQYSGGDTLVESEYRDILKRLATSSERRPKTPQTPFRKIANAGYIWEDGICEWVAATPFTKATSPVNPSSDDSTVAHIISTPATEISHTATPDKENQAPVSKHNLAMQKMTLRPAPSAKPEQSPDILAMTPQLKRLAESPTRPAQKRARLSRTSSTTSVQTGRRGRTSGTSMYSDLDDSADELGF</sequence>
<feature type="region of interest" description="Disordered" evidence="1">
    <location>
        <begin position="674"/>
        <end position="726"/>
    </location>
</feature>
<gene>
    <name evidence="2" type="ORF">ZT3D7_G5818</name>
</gene>
<reference evidence="2 3" key="1">
    <citation type="submission" date="2016-06" db="EMBL/GenBank/DDBJ databases">
        <authorList>
            <person name="Kjaerup R.B."/>
            <person name="Dalgaard T.S."/>
            <person name="Juul-Madsen H.R."/>
        </authorList>
    </citation>
    <scope>NUCLEOTIDE SEQUENCE [LARGE SCALE GENOMIC DNA]</scope>
</reference>
<feature type="compositionally biased region" description="Basic and acidic residues" evidence="1">
    <location>
        <begin position="61"/>
        <end position="80"/>
    </location>
</feature>
<evidence type="ECO:0000256" key="1">
    <source>
        <dbReference type="SAM" id="MobiDB-lite"/>
    </source>
</evidence>
<feature type="compositionally biased region" description="Acidic residues" evidence="1">
    <location>
        <begin position="716"/>
        <end position="726"/>
    </location>
</feature>
<organism evidence="2 3">
    <name type="scientific">Zymoseptoria tritici (strain ST99CH_3D7)</name>
    <dbReference type="NCBI Taxonomy" id="1276538"/>
    <lineage>
        <taxon>Eukaryota</taxon>
        <taxon>Fungi</taxon>
        <taxon>Dikarya</taxon>
        <taxon>Ascomycota</taxon>
        <taxon>Pezizomycotina</taxon>
        <taxon>Dothideomycetes</taxon>
        <taxon>Dothideomycetidae</taxon>
        <taxon>Mycosphaerellales</taxon>
        <taxon>Mycosphaerellaceae</taxon>
        <taxon>Zymoseptoria</taxon>
    </lineage>
</organism>
<dbReference type="EMBL" id="LT853696">
    <property type="protein sequence ID" value="SMQ50665.1"/>
    <property type="molecule type" value="Genomic_DNA"/>
</dbReference>
<dbReference type="Proteomes" id="UP000215127">
    <property type="component" value="Chromosome 5"/>
</dbReference>
<proteinExistence type="predicted"/>
<accession>A0A1X7RTD6</accession>
<keyword evidence="3" id="KW-1185">Reference proteome</keyword>
<name>A0A1X7RTD6_ZYMT9</name>
<protein>
    <submittedName>
        <fullName evidence="2">Uncharacterized protein</fullName>
    </submittedName>
</protein>
<evidence type="ECO:0000313" key="3">
    <source>
        <dbReference type="Proteomes" id="UP000215127"/>
    </source>
</evidence>
<dbReference type="AlphaFoldDB" id="A0A1X7RTD6"/>